<keyword evidence="4" id="KW-1185">Reference proteome</keyword>
<keyword evidence="2" id="KW-1133">Transmembrane helix</keyword>
<evidence type="ECO:0000313" key="4">
    <source>
        <dbReference type="Proteomes" id="UP000604046"/>
    </source>
</evidence>
<keyword evidence="2" id="KW-0812">Transmembrane</keyword>
<dbReference type="OrthoDB" id="415695at2759"/>
<evidence type="ECO:0000313" key="3">
    <source>
        <dbReference type="EMBL" id="CAE7551065.1"/>
    </source>
</evidence>
<feature type="transmembrane region" description="Helical" evidence="2">
    <location>
        <begin position="631"/>
        <end position="651"/>
    </location>
</feature>
<feature type="transmembrane region" description="Helical" evidence="2">
    <location>
        <begin position="374"/>
        <end position="393"/>
    </location>
</feature>
<feature type="transmembrane region" description="Helical" evidence="2">
    <location>
        <begin position="345"/>
        <end position="362"/>
    </location>
</feature>
<proteinExistence type="predicted"/>
<comment type="caution">
    <text evidence="3">The sequence shown here is derived from an EMBL/GenBank/DDBJ whole genome shotgun (WGS) entry which is preliminary data.</text>
</comment>
<name>A0A812U0S3_9DINO</name>
<gene>
    <name evidence="3" type="ORF">SNAT2548_LOCUS30942</name>
</gene>
<keyword evidence="2" id="KW-0472">Membrane</keyword>
<feature type="region of interest" description="Disordered" evidence="1">
    <location>
        <begin position="682"/>
        <end position="704"/>
    </location>
</feature>
<sequence length="704" mass="78611">MDDAPPATPAPPLPSCLPEPRWLNAEILPVDWGMMLSQFTDFLAACRGTACWTQAKHAFGVPSLYVVVDGLVKPWTRNTGCSVALRMNPASALRAELMVSHSWGESMDECAEALQKFYKRSLLLWYELHQRVPPDRWCVTLSDLRYLRKTVLQSIKAGSVEPPADGSDDFSSEDEVFGPSIYTITEQHIKPVTELAGKMSWALMRNPEGLDCDLFISHAWQEGIFEFMSKVLHSWPRGMRHAWCCMLANPQHLDIAAMLQSPRQSPFAVALAASQIVLAVPNRHCSIYTRLWCAYEAYLAQEQDKIILIARASNSKDILNSIWKMLLVAVIGVMLGVAIDVGTKTLPVNLVVVGVAAVAAALSMGSGRDNLRKWLNLLGQAMCCFLIFDWYTVHGLWEQQDADLYRFAAIQQRLYLITFAGAFCYLEVDRLNDIAARREAEQLGAGYQGSIVHATCSRQADSEEIRREIGDNVDAVDYAIKVLLAAGMSSPTLRHVALKGINIDQVANPQVTVSFLVLVPLNLIRLVALLCDVFYLGRRVPDFGAILPIESPYPPLDHHRMRGTRRLLEAVSVLLRCCMLVLMFRRARDERCFIHLVIQKVAMIYLAGLIPNLMRWELDAKSETAPSLRQGFLLAQLITYTPCFFFALLGIRGTAEIPWCGLCILRVLMSRTFRSCRATAGDACHRPGEVEDSEGDTSEWSSTS</sequence>
<feature type="transmembrane region" description="Helical" evidence="2">
    <location>
        <begin position="321"/>
        <end position="339"/>
    </location>
</feature>
<protein>
    <submittedName>
        <fullName evidence="3">Uncharacterized protein</fullName>
    </submittedName>
</protein>
<organism evidence="3 4">
    <name type="scientific">Symbiodinium natans</name>
    <dbReference type="NCBI Taxonomy" id="878477"/>
    <lineage>
        <taxon>Eukaryota</taxon>
        <taxon>Sar</taxon>
        <taxon>Alveolata</taxon>
        <taxon>Dinophyceae</taxon>
        <taxon>Suessiales</taxon>
        <taxon>Symbiodiniaceae</taxon>
        <taxon>Symbiodinium</taxon>
    </lineage>
</organism>
<evidence type="ECO:0000256" key="1">
    <source>
        <dbReference type="SAM" id="MobiDB-lite"/>
    </source>
</evidence>
<feature type="transmembrane region" description="Helical" evidence="2">
    <location>
        <begin position="405"/>
        <end position="428"/>
    </location>
</feature>
<dbReference type="EMBL" id="CAJNDS010002634">
    <property type="protein sequence ID" value="CAE7551065.1"/>
    <property type="molecule type" value="Genomic_DNA"/>
</dbReference>
<reference evidence="3" key="1">
    <citation type="submission" date="2021-02" db="EMBL/GenBank/DDBJ databases">
        <authorList>
            <person name="Dougan E. K."/>
            <person name="Rhodes N."/>
            <person name="Thang M."/>
            <person name="Chan C."/>
        </authorList>
    </citation>
    <scope>NUCLEOTIDE SEQUENCE</scope>
</reference>
<accession>A0A812U0S3</accession>
<dbReference type="AlphaFoldDB" id="A0A812U0S3"/>
<dbReference type="Proteomes" id="UP000604046">
    <property type="component" value="Unassembled WGS sequence"/>
</dbReference>
<evidence type="ECO:0000256" key="2">
    <source>
        <dbReference type="SAM" id="Phobius"/>
    </source>
</evidence>
<feature type="transmembrane region" description="Helical" evidence="2">
    <location>
        <begin position="593"/>
        <end position="610"/>
    </location>
</feature>